<dbReference type="GO" id="GO:0006298">
    <property type="term" value="P:mismatch repair"/>
    <property type="evidence" value="ECO:0007669"/>
    <property type="project" value="UniProtKB-UniRule"/>
</dbReference>
<dbReference type="EMBL" id="JPIU01000039">
    <property type="protein sequence ID" value="KIO44306.1"/>
    <property type="molecule type" value="Genomic_DNA"/>
</dbReference>
<dbReference type="InterPro" id="IPR038973">
    <property type="entry name" value="MutL/Mlh/Pms-like"/>
</dbReference>
<dbReference type="GO" id="GO:0032300">
    <property type="term" value="C:mismatch repair complex"/>
    <property type="evidence" value="ECO:0007669"/>
    <property type="project" value="InterPro"/>
</dbReference>
<accession>A0A0C3RDH7</accession>
<dbReference type="Proteomes" id="UP000031980">
    <property type="component" value="Unassembled WGS sequence"/>
</dbReference>
<evidence type="ECO:0000256" key="6">
    <source>
        <dbReference type="SAM" id="MobiDB-lite"/>
    </source>
</evidence>
<feature type="domain" description="MutL C-terminal dimerisation" evidence="7">
    <location>
        <begin position="438"/>
        <end position="580"/>
    </location>
</feature>
<comment type="similarity">
    <text evidence="1 5">Belongs to the DNA mismatch repair MutL/HexB family.</text>
</comment>
<dbReference type="InterPro" id="IPR042120">
    <property type="entry name" value="MutL_C_dimsub"/>
</dbReference>
<proteinExistence type="inferred from homology"/>
<evidence type="ECO:0000256" key="5">
    <source>
        <dbReference type="HAMAP-Rule" id="MF_00149"/>
    </source>
</evidence>
<sequence>MSDIIQLLPDSVANQIAAGEVVQRPASVVKELMENAIDAGATQIQVILKNVGKALIQVIDDGSGMSPRDARMAFERHATSKIKTATDLFNIRTMGFRGEALASIASVSEVELKTKKEEEELGTYLFIADSELKNQESINCNRGTNLSVKNLFYNIPARRKFLKSDTTELRNITTEFLRVALTAPHIAFSLVNNGNEIYNFPISGLRQRLVNAFGKTINPKLITVGCETGFITINGFVCAPQHSRKSYGEQYFFVNNRFMKHNYFHKAVLEAYSGLISPDTIPSYFLYFTIDPSMIDINIHPTKTEIKFQDENAIFQIILACVKEALGKFNITPTIDFDTEGKVDFSPETTPIIPKVPKVSYNPHYNPFNYATSISKEDSDFERPASSPKEYTRGQAKKERVPANWDALFQGLEEKEEVIQTEIPEMAVKQEEHEGVISFIQMKGRYIVTPVHSGLMFIDQKRAHERVLFERYRESLIQQKVCGQKSLFPETLELSADDFLLVKEILNDLNVLGFELGEFGKNCYAVYTTPPDLSHARGKEVLINLIEHYKNTEGSIREKMQDRIALSLAKAAALNYDTILNKQEMNDLFDSLFACTHPNYTADGKTIIHILKNEEVIPWFSKS</sequence>
<dbReference type="SMART" id="SM01340">
    <property type="entry name" value="DNA_mis_repair"/>
    <property type="match status" value="1"/>
</dbReference>
<dbReference type="GO" id="GO:0016887">
    <property type="term" value="F:ATP hydrolysis activity"/>
    <property type="evidence" value="ECO:0007669"/>
    <property type="project" value="InterPro"/>
</dbReference>
<protein>
    <recommendedName>
        <fullName evidence="2 5">DNA mismatch repair protein MutL</fullName>
    </recommendedName>
</protein>
<organism evidence="9 10">
    <name type="scientific">Sanguibacteroides justesenii</name>
    <dbReference type="NCBI Taxonomy" id="1547597"/>
    <lineage>
        <taxon>Bacteria</taxon>
        <taxon>Pseudomonadati</taxon>
        <taxon>Bacteroidota</taxon>
        <taxon>Bacteroidia</taxon>
        <taxon>Bacteroidales</taxon>
        <taxon>Porphyromonadaceae</taxon>
        <taxon>Sanguibacteroides</taxon>
    </lineage>
</organism>
<dbReference type="SUPFAM" id="SSF54211">
    <property type="entry name" value="Ribosomal protein S5 domain 2-like"/>
    <property type="match status" value="1"/>
</dbReference>
<evidence type="ECO:0000313" key="9">
    <source>
        <dbReference type="EMBL" id="KIO44306.1"/>
    </source>
</evidence>
<dbReference type="InterPro" id="IPR020667">
    <property type="entry name" value="DNA_mismatch_repair_MutL"/>
</dbReference>
<keyword evidence="10" id="KW-1185">Reference proteome</keyword>
<dbReference type="InterPro" id="IPR036890">
    <property type="entry name" value="HATPase_C_sf"/>
</dbReference>
<evidence type="ECO:0000259" key="7">
    <source>
        <dbReference type="SMART" id="SM00853"/>
    </source>
</evidence>
<evidence type="ECO:0000256" key="2">
    <source>
        <dbReference type="ARBA" id="ARBA00021975"/>
    </source>
</evidence>
<dbReference type="InterPro" id="IPR042121">
    <property type="entry name" value="MutL_C_regsub"/>
</dbReference>
<gene>
    <name evidence="5" type="primary">mutL</name>
    <name evidence="9" type="ORF">BA92_08850</name>
</gene>
<evidence type="ECO:0000256" key="4">
    <source>
        <dbReference type="ARBA" id="ARBA00023204"/>
    </source>
</evidence>
<dbReference type="CDD" id="cd16926">
    <property type="entry name" value="HATPase_MutL-MLH-PMS-like"/>
    <property type="match status" value="1"/>
</dbReference>
<dbReference type="InterPro" id="IPR013507">
    <property type="entry name" value="DNA_mismatch_S5_2-like"/>
</dbReference>
<name>A0A0C3RDH7_9PORP</name>
<feature type="region of interest" description="Disordered" evidence="6">
    <location>
        <begin position="377"/>
        <end position="397"/>
    </location>
</feature>
<comment type="function">
    <text evidence="5">This protein is involved in the repair of mismatches in DNA. It is required for dam-dependent methyl-directed DNA mismatch repair. May act as a 'molecular matchmaker', a protein that promotes the formation of a stable complex between two or more DNA-binding proteins in an ATP-dependent manner without itself being part of a final effector complex.</text>
</comment>
<dbReference type="GO" id="GO:0005524">
    <property type="term" value="F:ATP binding"/>
    <property type="evidence" value="ECO:0007669"/>
    <property type="project" value="InterPro"/>
</dbReference>
<dbReference type="SUPFAM" id="SSF55874">
    <property type="entry name" value="ATPase domain of HSP90 chaperone/DNA topoisomerase II/histidine kinase"/>
    <property type="match status" value="1"/>
</dbReference>
<dbReference type="InterPro" id="IPR020568">
    <property type="entry name" value="Ribosomal_Su5_D2-typ_SF"/>
</dbReference>
<dbReference type="Gene3D" id="3.30.1540.20">
    <property type="entry name" value="MutL, C-terminal domain, dimerisation subdomain"/>
    <property type="match status" value="1"/>
</dbReference>
<evidence type="ECO:0000256" key="1">
    <source>
        <dbReference type="ARBA" id="ARBA00006082"/>
    </source>
</evidence>
<keyword evidence="4 5" id="KW-0234">DNA repair</keyword>
<dbReference type="AlphaFoldDB" id="A0A0C3RDH7"/>
<dbReference type="HAMAP" id="MF_00149">
    <property type="entry name" value="DNA_mis_repair"/>
    <property type="match status" value="1"/>
</dbReference>
<keyword evidence="3 5" id="KW-0227">DNA damage</keyword>
<dbReference type="NCBIfam" id="TIGR00585">
    <property type="entry name" value="mutl"/>
    <property type="match status" value="1"/>
</dbReference>
<dbReference type="Pfam" id="PF08676">
    <property type="entry name" value="MutL_C"/>
    <property type="match status" value="1"/>
</dbReference>
<dbReference type="SUPFAM" id="SSF118116">
    <property type="entry name" value="DNA mismatch repair protein MutL"/>
    <property type="match status" value="1"/>
</dbReference>
<dbReference type="PROSITE" id="PS00058">
    <property type="entry name" value="DNA_MISMATCH_REPAIR_1"/>
    <property type="match status" value="1"/>
</dbReference>
<evidence type="ECO:0000256" key="3">
    <source>
        <dbReference type="ARBA" id="ARBA00022763"/>
    </source>
</evidence>
<dbReference type="Pfam" id="PF13589">
    <property type="entry name" value="HATPase_c_3"/>
    <property type="match status" value="1"/>
</dbReference>
<comment type="caution">
    <text evidence="9">The sequence shown here is derived from an EMBL/GenBank/DDBJ whole genome shotgun (WGS) entry which is preliminary data.</text>
</comment>
<evidence type="ECO:0000259" key="8">
    <source>
        <dbReference type="SMART" id="SM01340"/>
    </source>
</evidence>
<dbReference type="PANTHER" id="PTHR10073">
    <property type="entry name" value="DNA MISMATCH REPAIR PROTEIN MLH, PMS, MUTL"/>
    <property type="match status" value="1"/>
</dbReference>
<evidence type="ECO:0000313" key="10">
    <source>
        <dbReference type="Proteomes" id="UP000031980"/>
    </source>
</evidence>
<dbReference type="InterPro" id="IPR014762">
    <property type="entry name" value="DNA_mismatch_repair_CS"/>
</dbReference>
<dbReference type="InterPro" id="IPR014790">
    <property type="entry name" value="MutL_C"/>
</dbReference>
<dbReference type="CDD" id="cd00782">
    <property type="entry name" value="MutL_Trans"/>
    <property type="match status" value="1"/>
</dbReference>
<dbReference type="Gene3D" id="3.30.1370.100">
    <property type="entry name" value="MutL, C-terminal domain, regulatory subdomain"/>
    <property type="match status" value="1"/>
</dbReference>
<dbReference type="FunFam" id="3.30.565.10:FF:000003">
    <property type="entry name" value="DNA mismatch repair endonuclease MutL"/>
    <property type="match status" value="1"/>
</dbReference>
<dbReference type="SMART" id="SM00853">
    <property type="entry name" value="MutL_C"/>
    <property type="match status" value="1"/>
</dbReference>
<dbReference type="InterPro" id="IPR014721">
    <property type="entry name" value="Ribsml_uS5_D2-typ_fold_subgr"/>
</dbReference>
<dbReference type="PANTHER" id="PTHR10073:SF12">
    <property type="entry name" value="DNA MISMATCH REPAIR PROTEIN MLH1"/>
    <property type="match status" value="1"/>
</dbReference>
<dbReference type="GO" id="GO:0140664">
    <property type="term" value="F:ATP-dependent DNA damage sensor activity"/>
    <property type="evidence" value="ECO:0007669"/>
    <property type="project" value="InterPro"/>
</dbReference>
<dbReference type="Gene3D" id="3.30.230.10">
    <property type="match status" value="1"/>
</dbReference>
<feature type="domain" description="DNA mismatch repair protein S5" evidence="8">
    <location>
        <begin position="209"/>
        <end position="327"/>
    </location>
</feature>
<reference evidence="9 10" key="1">
    <citation type="submission" date="2014-07" db="EMBL/GenBank/DDBJ databases">
        <title>Porphyromonadaceae bacterium OUH 308042 = ATCC BAA-2681 = DSM 28342 draft genome.</title>
        <authorList>
            <person name="Sydenham T.V."/>
            <person name="Hasman H."/>
            <person name="Justensen U.S."/>
        </authorList>
    </citation>
    <scope>NUCLEOTIDE SEQUENCE [LARGE SCALE GENOMIC DNA]</scope>
    <source>
        <strain evidence="9 10">OUH 308042</strain>
    </source>
</reference>
<dbReference type="InterPro" id="IPR037198">
    <property type="entry name" value="MutL_C_sf"/>
</dbReference>
<dbReference type="InterPro" id="IPR002099">
    <property type="entry name" value="MutL/Mlh/PMS"/>
</dbReference>
<dbReference type="GO" id="GO:0030983">
    <property type="term" value="F:mismatched DNA binding"/>
    <property type="evidence" value="ECO:0007669"/>
    <property type="project" value="InterPro"/>
</dbReference>
<dbReference type="RefSeq" id="WP_041505194.1">
    <property type="nucleotide sequence ID" value="NZ_JPIU01000039.1"/>
</dbReference>
<dbReference type="Gene3D" id="3.30.565.10">
    <property type="entry name" value="Histidine kinase-like ATPase, C-terminal domain"/>
    <property type="match status" value="1"/>
</dbReference>
<dbReference type="Pfam" id="PF01119">
    <property type="entry name" value="DNA_mis_repair"/>
    <property type="match status" value="1"/>
</dbReference>